<feature type="transmembrane region" description="Helical" evidence="1">
    <location>
        <begin position="185"/>
        <end position="203"/>
    </location>
</feature>
<name>A0ABD2J5J5_9BILA</name>
<evidence type="ECO:0000256" key="1">
    <source>
        <dbReference type="SAM" id="Phobius"/>
    </source>
</evidence>
<reference evidence="2 3" key="1">
    <citation type="submission" date="2024-10" db="EMBL/GenBank/DDBJ databases">
        <authorList>
            <person name="Kim D."/>
        </authorList>
    </citation>
    <scope>NUCLEOTIDE SEQUENCE [LARGE SCALE GENOMIC DNA]</scope>
    <source>
        <strain evidence="2">BH-2024</strain>
    </source>
</reference>
<accession>A0ABD2J5J5</accession>
<dbReference type="AlphaFoldDB" id="A0ABD2J5J5"/>
<evidence type="ECO:0000313" key="2">
    <source>
        <dbReference type="EMBL" id="KAL3086240.1"/>
    </source>
</evidence>
<sequence>MPIPPASPASVGVVVVVLLGAVVFVVDAVVPNLFTNLSLCPNDEPGPLCDPYDKLPEDIRRQTMRQIKELKIETDPYVKKLDTERNKSPLLVVDTATLSVRYEALKPCPIFGHEIAMLIANNDHLLQLKWFDTWIEEMLDGMHAIVTERHRILYGLRPTVTVPPAFTAPSPPEEECPKQCHEHTILYAFVAFFAAVICSVAISRKFG</sequence>
<keyword evidence="1" id="KW-0812">Transmembrane</keyword>
<keyword evidence="1" id="KW-1133">Transmembrane helix</keyword>
<gene>
    <name evidence="2" type="ORF">niasHT_040032</name>
</gene>
<comment type="caution">
    <text evidence="2">The sequence shown here is derived from an EMBL/GenBank/DDBJ whole genome shotgun (WGS) entry which is preliminary data.</text>
</comment>
<keyword evidence="1" id="KW-0472">Membrane</keyword>
<keyword evidence="3" id="KW-1185">Reference proteome</keyword>
<protein>
    <submittedName>
        <fullName evidence="2">Uncharacterized protein</fullName>
    </submittedName>
</protein>
<dbReference type="Proteomes" id="UP001620626">
    <property type="component" value="Unassembled WGS sequence"/>
</dbReference>
<proteinExistence type="predicted"/>
<dbReference type="EMBL" id="JBICBT010001046">
    <property type="protein sequence ID" value="KAL3086240.1"/>
    <property type="molecule type" value="Genomic_DNA"/>
</dbReference>
<organism evidence="2 3">
    <name type="scientific">Heterodera trifolii</name>
    <dbReference type="NCBI Taxonomy" id="157864"/>
    <lineage>
        <taxon>Eukaryota</taxon>
        <taxon>Metazoa</taxon>
        <taxon>Ecdysozoa</taxon>
        <taxon>Nematoda</taxon>
        <taxon>Chromadorea</taxon>
        <taxon>Rhabditida</taxon>
        <taxon>Tylenchina</taxon>
        <taxon>Tylenchomorpha</taxon>
        <taxon>Tylenchoidea</taxon>
        <taxon>Heteroderidae</taxon>
        <taxon>Heteroderinae</taxon>
        <taxon>Heterodera</taxon>
    </lineage>
</organism>
<evidence type="ECO:0000313" key="3">
    <source>
        <dbReference type="Proteomes" id="UP001620626"/>
    </source>
</evidence>